<evidence type="ECO:0000313" key="1">
    <source>
        <dbReference type="EMBL" id="MFA9460189.1"/>
    </source>
</evidence>
<dbReference type="RefSeq" id="WP_373654974.1">
    <property type="nucleotide sequence ID" value="NZ_JBGUAW010000003.1"/>
</dbReference>
<dbReference type="PANTHER" id="PTHR47473">
    <property type="entry name" value="BTA1P"/>
    <property type="match status" value="1"/>
</dbReference>
<dbReference type="SUPFAM" id="SSF53335">
    <property type="entry name" value="S-adenosyl-L-methionine-dependent methyltransferases"/>
    <property type="match status" value="1"/>
</dbReference>
<dbReference type="InterPro" id="IPR029063">
    <property type="entry name" value="SAM-dependent_MTases_sf"/>
</dbReference>
<dbReference type="Proteomes" id="UP001575181">
    <property type="component" value="Unassembled WGS sequence"/>
</dbReference>
<dbReference type="InterPro" id="IPR021829">
    <property type="entry name" value="DUF3419"/>
</dbReference>
<sequence length="405" mass="46255">METRQLLDEAVRDDADRPSRPLQDRLFTLLFRGFVYPQIWEDPAVDLAAMELEPGHRVVTIASGGCNVLNYLAAAPVRITALDLNPAHLALTRLKLAAVTYLPGHEDFFRMFGHADERDNVRRYERHLRERLDPETRAHWEARQGLRGRRIDLLARNLYRYGLLGRFIGGVHLLARLHGRNPRRVLAAAGPEERREAVRRVTRPVFANPLVRAFCRMPLSLYGLGIPPAQFRSLTASADGDLPALLRARLERLACDFPMEDNYFAWQAFGRGYDRKQRKAVPDYLKEEHFGALRERVDGVTTRQASMTDFLAEQPAASQDRYVLLDAQDWMSTRQLAALWTEINRTARPGARVIFRTAGEASPLESTLPAALLEPWTYDRDASAELTVRDRSSIYGGFHLYRRPE</sequence>
<evidence type="ECO:0000313" key="2">
    <source>
        <dbReference type="Proteomes" id="UP001575181"/>
    </source>
</evidence>
<proteinExistence type="predicted"/>
<accession>A0ABV4TSR4</accession>
<reference evidence="1 2" key="1">
    <citation type="submission" date="2024-08" db="EMBL/GenBank/DDBJ databases">
        <title>Whole-genome sequencing of halo(alkali)philic microorganisms from hypersaline lakes.</title>
        <authorList>
            <person name="Sorokin D.Y."/>
            <person name="Merkel A.Y."/>
            <person name="Messina E."/>
            <person name="Yakimov M."/>
        </authorList>
    </citation>
    <scope>NUCLEOTIDE SEQUENCE [LARGE SCALE GENOMIC DNA]</scope>
    <source>
        <strain evidence="1 2">Cl-TMA</strain>
    </source>
</reference>
<name>A0ABV4TSR4_9GAMM</name>
<organism evidence="1 2">
    <name type="scientific">Thiohalorhabdus methylotrophus</name>
    <dbReference type="NCBI Taxonomy" id="3242694"/>
    <lineage>
        <taxon>Bacteria</taxon>
        <taxon>Pseudomonadati</taxon>
        <taxon>Pseudomonadota</taxon>
        <taxon>Gammaproteobacteria</taxon>
        <taxon>Thiohalorhabdales</taxon>
        <taxon>Thiohalorhabdaceae</taxon>
        <taxon>Thiohalorhabdus</taxon>
    </lineage>
</organism>
<dbReference type="EMBL" id="JBGUAW010000003">
    <property type="protein sequence ID" value="MFA9460189.1"/>
    <property type="molecule type" value="Genomic_DNA"/>
</dbReference>
<dbReference type="PANTHER" id="PTHR47473:SF1">
    <property type="entry name" value="METHYLTRANSFERASE DOMAIN-CONTAINING PROTEIN"/>
    <property type="match status" value="1"/>
</dbReference>
<protein>
    <submittedName>
        <fullName evidence="1">DUF3419 family protein</fullName>
    </submittedName>
</protein>
<keyword evidence="2" id="KW-1185">Reference proteome</keyword>
<dbReference type="Pfam" id="PF11899">
    <property type="entry name" value="DUF3419"/>
    <property type="match status" value="1"/>
</dbReference>
<comment type="caution">
    <text evidence="1">The sequence shown here is derived from an EMBL/GenBank/DDBJ whole genome shotgun (WGS) entry which is preliminary data.</text>
</comment>
<gene>
    <name evidence="1" type="ORF">ACERLL_05055</name>
</gene>